<proteinExistence type="predicted"/>
<evidence type="ECO:0000313" key="2">
    <source>
        <dbReference type="Proteomes" id="UP001060355"/>
    </source>
</evidence>
<sequence>MHNDDTAIDAWLGDAADTLTDEQRDRFITIWDDTGTRYPEPEDQDLRNAALSAATQYLLGEATATDAGREIGRLNAALEDAKAAARAIALLAVEDGASEYQLHQDLGVTRRTLRLWLGKDS</sequence>
<accession>A0A9E7T284</accession>
<keyword evidence="2" id="KW-1185">Reference proteome</keyword>
<dbReference type="Proteomes" id="UP001060355">
    <property type="component" value="Segment"/>
</dbReference>
<gene>
    <name evidence="1" type="primary">30</name>
    <name evidence="1" type="ORF">SEA_FINKLE_30</name>
</gene>
<dbReference type="GeneID" id="80018932"/>
<protein>
    <submittedName>
        <fullName evidence="1">Helix-turn-helix DNA binding domain protein</fullName>
    </submittedName>
</protein>
<evidence type="ECO:0000313" key="1">
    <source>
        <dbReference type="EMBL" id="UTN92949.1"/>
    </source>
</evidence>
<dbReference type="EMBL" id="ON456347">
    <property type="protein sequence ID" value="UTN92949.1"/>
    <property type="molecule type" value="Genomic_DNA"/>
</dbReference>
<organism evidence="1 2">
    <name type="scientific">Gordonia phage Finkle</name>
    <dbReference type="NCBI Taxonomy" id="2926099"/>
    <lineage>
        <taxon>Viruses</taxon>
        <taxon>Duplodnaviria</taxon>
        <taxon>Heunggongvirae</taxon>
        <taxon>Uroviricota</taxon>
        <taxon>Caudoviricetes</taxon>
        <taxon>Finkelvirus</taxon>
        <taxon>Finkelvirus finkel</taxon>
    </lineage>
</organism>
<reference evidence="1" key="1">
    <citation type="submission" date="2022-05" db="EMBL/GenBank/DDBJ databases">
        <authorList>
            <person name="Ashby S."/>
            <person name="Bressette G."/>
            <person name="Brown S."/>
            <person name="Charles S."/>
            <person name="Neely M.N."/>
            <person name="Molloy S.D."/>
            <person name="Garlena R.A."/>
            <person name="Russell D.A."/>
            <person name="Jacobs-Sera D."/>
            <person name="Hatfull G.F."/>
        </authorList>
    </citation>
    <scope>NUCLEOTIDE SEQUENCE</scope>
</reference>
<dbReference type="RefSeq" id="YP_010754343.1">
    <property type="nucleotide sequence ID" value="NC_073459.1"/>
</dbReference>
<name>A0A9E7T284_9CAUD</name>
<dbReference type="KEGG" id="vg:80018932"/>